<evidence type="ECO:0000313" key="8">
    <source>
        <dbReference type="EMBL" id="MXO69781.1"/>
    </source>
</evidence>
<dbReference type="InterPro" id="IPR013324">
    <property type="entry name" value="RNA_pol_sigma_r3/r4-like"/>
</dbReference>
<feature type="domain" description="RNA polymerase sigma factor 70 region 4 type 2" evidence="7">
    <location>
        <begin position="133"/>
        <end position="185"/>
    </location>
</feature>
<proteinExistence type="inferred from homology"/>
<dbReference type="SUPFAM" id="SSF88659">
    <property type="entry name" value="Sigma3 and sigma4 domains of RNA polymerase sigma factors"/>
    <property type="match status" value="1"/>
</dbReference>
<gene>
    <name evidence="8" type="ORF">GRI72_13225</name>
</gene>
<organism evidence="8 9">
    <name type="scientific">Pelagerythrobacter marinus</name>
    <dbReference type="NCBI Taxonomy" id="538382"/>
    <lineage>
        <taxon>Bacteria</taxon>
        <taxon>Pseudomonadati</taxon>
        <taxon>Pseudomonadota</taxon>
        <taxon>Alphaproteobacteria</taxon>
        <taxon>Sphingomonadales</taxon>
        <taxon>Erythrobacteraceae</taxon>
        <taxon>Pelagerythrobacter</taxon>
    </lineage>
</organism>
<comment type="caution">
    <text evidence="8">The sequence shown here is derived from an EMBL/GenBank/DDBJ whole genome shotgun (WGS) entry which is preliminary data.</text>
</comment>
<evidence type="ECO:0000256" key="5">
    <source>
        <dbReference type="SAM" id="MobiDB-lite"/>
    </source>
</evidence>
<keyword evidence="4" id="KW-0804">Transcription</keyword>
<sequence length="194" mass="21602">MTDFAAGSRHHATQSLSSPSSPQTTRASLPRSRLLEALYRDERAGVLAYLKRKVGHEHASDLAQEVFLRAAGSAQLNELRNPGGFLHCIARNLAIDFARRSRCRIVTLSLTENGDGTSLPCQEDRLHAVETKQLLEEALAELPAKTARVFAMSRFEKKSYREIHLELGVGLSTVEYHMTRALAHLRRELAAEDV</sequence>
<dbReference type="InterPro" id="IPR036388">
    <property type="entry name" value="WH-like_DNA-bd_sf"/>
</dbReference>
<dbReference type="Proteomes" id="UP000444401">
    <property type="component" value="Unassembled WGS sequence"/>
</dbReference>
<evidence type="ECO:0000259" key="7">
    <source>
        <dbReference type="Pfam" id="PF08281"/>
    </source>
</evidence>
<accession>A0ABW9UY99</accession>
<dbReference type="CDD" id="cd06171">
    <property type="entry name" value="Sigma70_r4"/>
    <property type="match status" value="1"/>
</dbReference>
<evidence type="ECO:0000256" key="3">
    <source>
        <dbReference type="ARBA" id="ARBA00023082"/>
    </source>
</evidence>
<feature type="compositionally biased region" description="Low complexity" evidence="5">
    <location>
        <begin position="13"/>
        <end position="25"/>
    </location>
</feature>
<feature type="region of interest" description="Disordered" evidence="5">
    <location>
        <begin position="1"/>
        <end position="29"/>
    </location>
</feature>
<dbReference type="Pfam" id="PF08281">
    <property type="entry name" value="Sigma70_r4_2"/>
    <property type="match status" value="1"/>
</dbReference>
<keyword evidence="9" id="KW-1185">Reference proteome</keyword>
<dbReference type="PANTHER" id="PTHR43133:SF63">
    <property type="entry name" value="RNA POLYMERASE SIGMA FACTOR FECI-RELATED"/>
    <property type="match status" value="1"/>
</dbReference>
<keyword evidence="3" id="KW-0731">Sigma factor</keyword>
<evidence type="ECO:0000256" key="2">
    <source>
        <dbReference type="ARBA" id="ARBA00023015"/>
    </source>
</evidence>
<dbReference type="Gene3D" id="1.10.10.10">
    <property type="entry name" value="Winged helix-like DNA-binding domain superfamily/Winged helix DNA-binding domain"/>
    <property type="match status" value="1"/>
</dbReference>
<dbReference type="InterPro" id="IPR007627">
    <property type="entry name" value="RNA_pol_sigma70_r2"/>
</dbReference>
<dbReference type="InterPro" id="IPR013249">
    <property type="entry name" value="RNA_pol_sigma70_r4_t2"/>
</dbReference>
<dbReference type="PANTHER" id="PTHR43133">
    <property type="entry name" value="RNA POLYMERASE ECF-TYPE SIGMA FACTO"/>
    <property type="match status" value="1"/>
</dbReference>
<dbReference type="SUPFAM" id="SSF88946">
    <property type="entry name" value="Sigma2 domain of RNA polymerase sigma factors"/>
    <property type="match status" value="1"/>
</dbReference>
<comment type="similarity">
    <text evidence="1">Belongs to the sigma-70 factor family. ECF subfamily.</text>
</comment>
<dbReference type="InterPro" id="IPR014284">
    <property type="entry name" value="RNA_pol_sigma-70_dom"/>
</dbReference>
<dbReference type="RefSeq" id="WP_160734395.1">
    <property type="nucleotide sequence ID" value="NZ_WTYO01000007.1"/>
</dbReference>
<evidence type="ECO:0000256" key="4">
    <source>
        <dbReference type="ARBA" id="ARBA00023163"/>
    </source>
</evidence>
<evidence type="ECO:0000313" key="9">
    <source>
        <dbReference type="Proteomes" id="UP000444401"/>
    </source>
</evidence>
<feature type="domain" description="RNA polymerase sigma-70 region 2" evidence="6">
    <location>
        <begin position="38"/>
        <end position="102"/>
    </location>
</feature>
<dbReference type="EMBL" id="WTYO01000007">
    <property type="protein sequence ID" value="MXO69781.1"/>
    <property type="molecule type" value="Genomic_DNA"/>
</dbReference>
<name>A0ABW9UY99_9SPHN</name>
<dbReference type="Pfam" id="PF04542">
    <property type="entry name" value="Sigma70_r2"/>
    <property type="match status" value="1"/>
</dbReference>
<protein>
    <submittedName>
        <fullName evidence="8">Sigma-70 family RNA polymerase sigma factor</fullName>
    </submittedName>
</protein>
<dbReference type="NCBIfam" id="TIGR02937">
    <property type="entry name" value="sigma70-ECF"/>
    <property type="match status" value="1"/>
</dbReference>
<reference evidence="8 9" key="1">
    <citation type="submission" date="2019-12" db="EMBL/GenBank/DDBJ databases">
        <title>Genomic-based taxomic classification of the family Erythrobacteraceae.</title>
        <authorList>
            <person name="Xu L."/>
        </authorList>
    </citation>
    <scope>NUCLEOTIDE SEQUENCE [LARGE SCALE GENOMIC DNA]</scope>
    <source>
        <strain evidence="8 9">H32</strain>
    </source>
</reference>
<evidence type="ECO:0000256" key="1">
    <source>
        <dbReference type="ARBA" id="ARBA00010641"/>
    </source>
</evidence>
<dbReference type="InterPro" id="IPR039425">
    <property type="entry name" value="RNA_pol_sigma-70-like"/>
</dbReference>
<evidence type="ECO:0000259" key="6">
    <source>
        <dbReference type="Pfam" id="PF04542"/>
    </source>
</evidence>
<dbReference type="Gene3D" id="1.10.1740.10">
    <property type="match status" value="1"/>
</dbReference>
<keyword evidence="2" id="KW-0805">Transcription regulation</keyword>
<dbReference type="InterPro" id="IPR013325">
    <property type="entry name" value="RNA_pol_sigma_r2"/>
</dbReference>